<feature type="domain" description="Lcl C-terminal" evidence="3">
    <location>
        <begin position="522"/>
        <end position="631"/>
    </location>
</feature>
<evidence type="ECO:0000259" key="3">
    <source>
        <dbReference type="Pfam" id="PF07603"/>
    </source>
</evidence>
<dbReference type="EMBL" id="JBHSBL010000017">
    <property type="protein sequence ID" value="MFC4066964.1"/>
    <property type="molecule type" value="Genomic_DNA"/>
</dbReference>
<dbReference type="InterPro" id="IPR011460">
    <property type="entry name" value="Lcl_C"/>
</dbReference>
<accession>A0ABV8ISK7</accession>
<keyword evidence="5" id="KW-1185">Reference proteome</keyword>
<dbReference type="RefSeq" id="WP_378067926.1">
    <property type="nucleotide sequence ID" value="NZ_JBHSBL010000017.1"/>
</dbReference>
<dbReference type="PANTHER" id="PTHR35812:SF1">
    <property type="entry name" value="LIPOPROTEIN"/>
    <property type="match status" value="1"/>
</dbReference>
<dbReference type="PANTHER" id="PTHR35812">
    <property type="entry name" value="LIPOPROTEIN"/>
    <property type="match status" value="1"/>
</dbReference>
<dbReference type="Gene3D" id="1.10.1740.10">
    <property type="match status" value="1"/>
</dbReference>
<proteinExistence type="predicted"/>
<feature type="domain" description="RNA polymerase sigma-70 region 2" evidence="2">
    <location>
        <begin position="24"/>
        <end position="87"/>
    </location>
</feature>
<gene>
    <name evidence="4" type="ORF">ACFO0C_18665</name>
</gene>
<comment type="caution">
    <text evidence="4">The sequence shown here is derived from an EMBL/GenBank/DDBJ whole genome shotgun (WGS) entry which is preliminary data.</text>
</comment>
<sequence>MRISHRVVAAAQRGDGPAREQVAEGYLPLVHNVVGRALNGHPDVEDVVQETMLLVLRDLPGLRQPQNIRAWVLTIAMRQIHAHRERAAAAAHVAVLPTVPGPAADFEELAILRLRLTGERRQVAEASRWLDDEDRGVLALWWQEAAGELDRGEVAAALDTTTAYAAVRIQRMRAQLDRCRMLVAALEARTRCPELDATIAGWDERPGPLWRKRIDRHLRECQKCPEEARGGIAVEQLLVGCALVPIPTATAGGALRGTEGTGGTESTGGTNGGGGAESAGGAAGSGAGTAGRSGVKALVASAAAVAVVVGGVFAYSSRSELEVTASVAPSVIASPAVTSASPAPSPSKAKPKAVVTPSQSSTTTGCGGEGRASRWASWPMPSVKTASYRKLANGTVRDQVTCLEWQGTPAPGVYTFAEAKAYCAKLGGGGWHLPTRVELMSIVDVSRSGPAIDTKAFPGTPARFFWTSTPWAVTKTPLRAWIINFYEGLASNGAFQTGEFNARCVRSAGGSGRPGYRVAAGQVTDPETGLTWQRATSKEMTAAQATAYCDALELGGGAWRLPTLRELATTVDDSRVAPAIDTGAFPDTLKKGWYWTSDRSEPEPDRRWALNYDDGYTNYRDISAGYARCVR</sequence>
<evidence type="ECO:0000256" key="1">
    <source>
        <dbReference type="SAM" id="MobiDB-lite"/>
    </source>
</evidence>
<dbReference type="Proteomes" id="UP001595867">
    <property type="component" value="Unassembled WGS sequence"/>
</dbReference>
<feature type="compositionally biased region" description="Gly residues" evidence="1">
    <location>
        <begin position="259"/>
        <end position="290"/>
    </location>
</feature>
<dbReference type="Pfam" id="PF07603">
    <property type="entry name" value="Lcl_C"/>
    <property type="match status" value="2"/>
</dbReference>
<evidence type="ECO:0000313" key="5">
    <source>
        <dbReference type="Proteomes" id="UP001595867"/>
    </source>
</evidence>
<feature type="compositionally biased region" description="Low complexity" evidence="1">
    <location>
        <begin position="336"/>
        <end position="355"/>
    </location>
</feature>
<feature type="region of interest" description="Disordered" evidence="1">
    <location>
        <begin position="336"/>
        <end position="374"/>
    </location>
</feature>
<feature type="region of interest" description="Disordered" evidence="1">
    <location>
        <begin position="252"/>
        <end position="290"/>
    </location>
</feature>
<organism evidence="4 5">
    <name type="scientific">Actinoplanes subglobosus</name>
    <dbReference type="NCBI Taxonomy" id="1547892"/>
    <lineage>
        <taxon>Bacteria</taxon>
        <taxon>Bacillati</taxon>
        <taxon>Actinomycetota</taxon>
        <taxon>Actinomycetes</taxon>
        <taxon>Micromonosporales</taxon>
        <taxon>Micromonosporaceae</taxon>
        <taxon>Actinoplanes</taxon>
    </lineage>
</organism>
<dbReference type="InterPro" id="IPR007627">
    <property type="entry name" value="RNA_pol_sigma70_r2"/>
</dbReference>
<dbReference type="Pfam" id="PF04542">
    <property type="entry name" value="Sigma70_r2"/>
    <property type="match status" value="1"/>
</dbReference>
<reference evidence="5" key="1">
    <citation type="journal article" date="2019" name="Int. J. Syst. Evol. Microbiol.">
        <title>The Global Catalogue of Microorganisms (GCM) 10K type strain sequencing project: providing services to taxonomists for standard genome sequencing and annotation.</title>
        <authorList>
            <consortium name="The Broad Institute Genomics Platform"/>
            <consortium name="The Broad Institute Genome Sequencing Center for Infectious Disease"/>
            <person name="Wu L."/>
            <person name="Ma J."/>
        </authorList>
    </citation>
    <scope>NUCLEOTIDE SEQUENCE [LARGE SCALE GENOMIC DNA]</scope>
    <source>
        <strain evidence="5">TBRC 5832</strain>
    </source>
</reference>
<dbReference type="SUPFAM" id="SSF88946">
    <property type="entry name" value="Sigma2 domain of RNA polymerase sigma factors"/>
    <property type="match status" value="1"/>
</dbReference>
<protein>
    <submittedName>
        <fullName evidence="4">DUF1566 domain-containing protein</fullName>
    </submittedName>
</protein>
<dbReference type="InterPro" id="IPR013325">
    <property type="entry name" value="RNA_pol_sigma_r2"/>
</dbReference>
<evidence type="ECO:0000313" key="4">
    <source>
        <dbReference type="EMBL" id="MFC4066964.1"/>
    </source>
</evidence>
<name>A0ABV8ISK7_9ACTN</name>
<evidence type="ECO:0000259" key="2">
    <source>
        <dbReference type="Pfam" id="PF04542"/>
    </source>
</evidence>
<feature type="domain" description="Lcl C-terminal" evidence="3">
    <location>
        <begin position="394"/>
        <end position="506"/>
    </location>
</feature>